<evidence type="ECO:0000313" key="1">
    <source>
        <dbReference type="EMBL" id="KAF2116968.1"/>
    </source>
</evidence>
<reference evidence="1" key="1">
    <citation type="journal article" date="2020" name="Stud. Mycol.">
        <title>101 Dothideomycetes genomes: a test case for predicting lifestyles and emergence of pathogens.</title>
        <authorList>
            <person name="Haridas S."/>
            <person name="Albert R."/>
            <person name="Binder M."/>
            <person name="Bloem J."/>
            <person name="Labutti K."/>
            <person name="Salamov A."/>
            <person name="Andreopoulos B."/>
            <person name="Baker S."/>
            <person name="Barry K."/>
            <person name="Bills G."/>
            <person name="Bluhm B."/>
            <person name="Cannon C."/>
            <person name="Castanera R."/>
            <person name="Culley D."/>
            <person name="Daum C."/>
            <person name="Ezra D."/>
            <person name="Gonzalez J."/>
            <person name="Henrissat B."/>
            <person name="Kuo A."/>
            <person name="Liang C."/>
            <person name="Lipzen A."/>
            <person name="Lutzoni F."/>
            <person name="Magnuson J."/>
            <person name="Mondo S."/>
            <person name="Nolan M."/>
            <person name="Ohm R."/>
            <person name="Pangilinan J."/>
            <person name="Park H.-J."/>
            <person name="Ramirez L."/>
            <person name="Alfaro M."/>
            <person name="Sun H."/>
            <person name="Tritt A."/>
            <person name="Yoshinaga Y."/>
            <person name="Zwiers L.-H."/>
            <person name="Turgeon B."/>
            <person name="Goodwin S."/>
            <person name="Spatafora J."/>
            <person name="Crous P."/>
            <person name="Grigoriev I."/>
        </authorList>
    </citation>
    <scope>NUCLEOTIDE SEQUENCE</scope>
    <source>
        <strain evidence="1">CBS 627.86</strain>
    </source>
</reference>
<name>A0A6A5ZF37_9PLEO</name>
<dbReference type="OrthoDB" id="3713270at2759"/>
<evidence type="ECO:0008006" key="3">
    <source>
        <dbReference type="Google" id="ProtNLM"/>
    </source>
</evidence>
<keyword evidence="2" id="KW-1185">Reference proteome</keyword>
<proteinExistence type="predicted"/>
<dbReference type="Proteomes" id="UP000799770">
    <property type="component" value="Unassembled WGS sequence"/>
</dbReference>
<dbReference type="EMBL" id="ML977319">
    <property type="protein sequence ID" value="KAF2116968.1"/>
    <property type="molecule type" value="Genomic_DNA"/>
</dbReference>
<gene>
    <name evidence="1" type="ORF">BDV96DRAFT_644411</name>
</gene>
<evidence type="ECO:0000313" key="2">
    <source>
        <dbReference type="Proteomes" id="UP000799770"/>
    </source>
</evidence>
<organism evidence="1 2">
    <name type="scientific">Lophiotrema nucula</name>
    <dbReference type="NCBI Taxonomy" id="690887"/>
    <lineage>
        <taxon>Eukaryota</taxon>
        <taxon>Fungi</taxon>
        <taxon>Dikarya</taxon>
        <taxon>Ascomycota</taxon>
        <taxon>Pezizomycotina</taxon>
        <taxon>Dothideomycetes</taxon>
        <taxon>Pleosporomycetidae</taxon>
        <taxon>Pleosporales</taxon>
        <taxon>Lophiotremataceae</taxon>
        <taxon>Lophiotrema</taxon>
    </lineage>
</organism>
<accession>A0A6A5ZF37</accession>
<protein>
    <recommendedName>
        <fullName evidence="3">F-box domain-containing protein</fullName>
    </recommendedName>
</protein>
<dbReference type="AlphaFoldDB" id="A0A6A5ZF37"/>
<sequence>MSLGNPIRLHLTAFPAELLLGIYEVLPSFADALTLSATCHTLHSVWAEHRTAIVEAITNQFECYRCARELLASRRNGVPLEHSDLSDRELYGLAQYARRIDRVIQAIEHDYIPKLQIDALPQSQRITIYGENEAHPPKLTQTERIRVIRACYQIWALIHRDRDFVRAHIASMPPRQWFYLAELKLWALNNGFPTDSRWDLFQISKATSRAIKGLFWGVHHCREPALFQDYHEVPVDLVVIWDHWQDNLKSVVCGRPLSDLRRDAKAQEMAYLWDFEPGDEYLVIDDEPSATT</sequence>